<evidence type="ECO:0000256" key="2">
    <source>
        <dbReference type="SAM" id="MobiDB-lite"/>
    </source>
</evidence>
<sequence length="447" mass="51500">MDQGMNLPGQYSFPGILPLLNQQNQQTFGMLSQPPHFPQPVPPHDDEQFTRHLLIEQPVQSVNANYLQIMKLLLPGPPVVQQPQANLSHQRPPHNQPHLHPTHNEKELPLGKQAEELRLKQQTAADKARIKAEKAAAKNLKKDQSLQERLNAALTRESQLQQQNKELETCKKDAETAQQRAERDLESLKEINSKLLEDIRNLKEAKTQEETLQSRYVTELEEMRGRLATTSTRESQLKQRSDELEQMIGIAEAAKNSANSELATLRDSHSMLEKNKKTLEEQIENFKTQLLQKMKTDLKMERAEIKEKLESERRRGVEEGKLWGHEKIRSVKELHEAELEKMRKTENEQQKRIAILEARVSNSIPMISTFPFENKYDSIMAIINRCRSELMRAGCRGNPQDILPSSLAEMTIVKFHQFVGNRQMRLNEECIVLYNTAITKIAQIINN</sequence>
<feature type="coiled-coil region" evidence="1">
    <location>
        <begin position="157"/>
        <end position="212"/>
    </location>
</feature>
<organism evidence="3 4">
    <name type="scientific">Pristionchus pacificus</name>
    <name type="common">Parasitic nematode worm</name>
    <dbReference type="NCBI Taxonomy" id="54126"/>
    <lineage>
        <taxon>Eukaryota</taxon>
        <taxon>Metazoa</taxon>
        <taxon>Ecdysozoa</taxon>
        <taxon>Nematoda</taxon>
        <taxon>Chromadorea</taxon>
        <taxon>Rhabditida</taxon>
        <taxon>Rhabditina</taxon>
        <taxon>Diplogasteromorpha</taxon>
        <taxon>Diplogasteroidea</taxon>
        <taxon>Neodiplogasteridae</taxon>
        <taxon>Pristionchus</taxon>
    </lineage>
</organism>
<gene>
    <name evidence="3" type="primary">WBGene00273173</name>
</gene>
<evidence type="ECO:0000313" key="4">
    <source>
        <dbReference type="Proteomes" id="UP000005239"/>
    </source>
</evidence>
<evidence type="ECO:0000313" key="3">
    <source>
        <dbReference type="EnsemblMetazoa" id="PPA34804.1"/>
    </source>
</evidence>
<feature type="coiled-coil region" evidence="1">
    <location>
        <begin position="255"/>
        <end position="359"/>
    </location>
</feature>
<feature type="region of interest" description="Disordered" evidence="2">
    <location>
        <begin position="80"/>
        <end position="105"/>
    </location>
</feature>
<reference evidence="3" key="2">
    <citation type="submission" date="2022-06" db="UniProtKB">
        <authorList>
            <consortium name="EnsemblMetazoa"/>
        </authorList>
    </citation>
    <scope>IDENTIFICATION</scope>
    <source>
        <strain evidence="3">PS312</strain>
    </source>
</reference>
<evidence type="ECO:0000256" key="1">
    <source>
        <dbReference type="SAM" id="Coils"/>
    </source>
</evidence>
<proteinExistence type="predicted"/>
<keyword evidence="1" id="KW-0175">Coiled coil</keyword>
<dbReference type="AlphaFoldDB" id="A0A2A6C770"/>
<accession>A0A8R1YT34</accession>
<keyword evidence="4" id="KW-1185">Reference proteome</keyword>
<reference evidence="4" key="1">
    <citation type="journal article" date="2008" name="Nat. Genet.">
        <title>The Pristionchus pacificus genome provides a unique perspective on nematode lifestyle and parasitism.</title>
        <authorList>
            <person name="Dieterich C."/>
            <person name="Clifton S.W."/>
            <person name="Schuster L.N."/>
            <person name="Chinwalla A."/>
            <person name="Delehaunty K."/>
            <person name="Dinkelacker I."/>
            <person name="Fulton L."/>
            <person name="Fulton R."/>
            <person name="Godfrey J."/>
            <person name="Minx P."/>
            <person name="Mitreva M."/>
            <person name="Roeseler W."/>
            <person name="Tian H."/>
            <person name="Witte H."/>
            <person name="Yang S.P."/>
            <person name="Wilson R.K."/>
            <person name="Sommer R.J."/>
        </authorList>
    </citation>
    <scope>NUCLEOTIDE SEQUENCE [LARGE SCALE GENOMIC DNA]</scope>
    <source>
        <strain evidence="4">PS312</strain>
    </source>
</reference>
<name>A0A2A6C770_PRIPA</name>
<protein>
    <submittedName>
        <fullName evidence="3">Uncharacterized protein</fullName>
    </submittedName>
</protein>
<dbReference type="EnsemblMetazoa" id="PPA34804.1">
    <property type="protein sequence ID" value="PPA34804.1"/>
    <property type="gene ID" value="WBGene00273173"/>
</dbReference>
<accession>A0A2A6C770</accession>
<dbReference type="Proteomes" id="UP000005239">
    <property type="component" value="Unassembled WGS sequence"/>
</dbReference>